<dbReference type="InterPro" id="IPR031728">
    <property type="entry name" value="GlcAase_C"/>
</dbReference>
<dbReference type="SUPFAM" id="SSF51445">
    <property type="entry name" value="(Trans)glycosidases"/>
    <property type="match status" value="1"/>
</dbReference>
<keyword evidence="1" id="KW-0732">Signal</keyword>
<keyword evidence="4" id="KW-1185">Reference proteome</keyword>
<evidence type="ECO:0000256" key="1">
    <source>
        <dbReference type="SAM" id="SignalP"/>
    </source>
</evidence>
<dbReference type="PANTHER" id="PTHR36183:SF2">
    <property type="entry name" value="BETA-GLUCURONIDASE C-TERMINAL DOMAIN-CONTAINING PROTEIN"/>
    <property type="match status" value="1"/>
</dbReference>
<dbReference type="Proteomes" id="UP000298327">
    <property type="component" value="Unassembled WGS sequence"/>
</dbReference>
<reference evidence="3 4" key="1">
    <citation type="submission" date="2019-02" db="EMBL/GenBank/DDBJ databases">
        <title>Genome sequencing of the rare red list fungi Dentipellis fragilis.</title>
        <authorList>
            <person name="Buettner E."/>
            <person name="Kellner H."/>
        </authorList>
    </citation>
    <scope>NUCLEOTIDE SEQUENCE [LARGE SCALE GENOMIC DNA]</scope>
    <source>
        <strain evidence="3 4">DSM 105465</strain>
    </source>
</reference>
<organism evidence="3 4">
    <name type="scientific">Dentipellis fragilis</name>
    <dbReference type="NCBI Taxonomy" id="205917"/>
    <lineage>
        <taxon>Eukaryota</taxon>
        <taxon>Fungi</taxon>
        <taxon>Dikarya</taxon>
        <taxon>Basidiomycota</taxon>
        <taxon>Agaricomycotina</taxon>
        <taxon>Agaricomycetes</taxon>
        <taxon>Russulales</taxon>
        <taxon>Hericiaceae</taxon>
        <taxon>Dentipellis</taxon>
    </lineage>
</organism>
<comment type="caution">
    <text evidence="3">The sequence shown here is derived from an EMBL/GenBank/DDBJ whole genome shotgun (WGS) entry which is preliminary data.</text>
</comment>
<dbReference type="OrthoDB" id="2831684at2759"/>
<dbReference type="Pfam" id="PF16862">
    <property type="entry name" value="Glyco_hydro_79C"/>
    <property type="match status" value="1"/>
</dbReference>
<accession>A0A4Y9Z8F1</accession>
<evidence type="ECO:0000313" key="3">
    <source>
        <dbReference type="EMBL" id="TFY71156.1"/>
    </source>
</evidence>
<dbReference type="AlphaFoldDB" id="A0A4Y9Z8F1"/>
<evidence type="ECO:0000259" key="2">
    <source>
        <dbReference type="Pfam" id="PF16862"/>
    </source>
</evidence>
<dbReference type="InterPro" id="IPR052974">
    <property type="entry name" value="GH79_Enzymes"/>
</dbReference>
<name>A0A4Y9Z8F1_9AGAM</name>
<feature type="chain" id="PRO_5021477649" description="Beta-glucuronidase C-terminal domain-containing protein" evidence="1">
    <location>
        <begin position="19"/>
        <end position="521"/>
    </location>
</feature>
<dbReference type="EMBL" id="SEOQ01000064">
    <property type="protein sequence ID" value="TFY71156.1"/>
    <property type="molecule type" value="Genomic_DNA"/>
</dbReference>
<sequence length="521" mass="55655">MLAILGVLFLGLASPAFAAQAIQSPEISSSPANASQILDRALASFSIEYGYLPSFGGNISHPNELTRRLMQRLVERTGVGPDVRPGGITIDSSQYNPDSPALTLVESSSGGIYSSTFGPALYESLNVFPSSSKFIVSVNLGNDTIKLARDEIAAAIQHLGWDRIRALELGNEPDHYAGGQRPAAWSSSDYTAQFIGWTSVLTRNLTLPKGIFQAGSFADDPPTASMTTEEIIDEGAGDTGAVEVYSQHMQVRYQFSTCDPIRDAIATLPHLVNHTNITSYVDLWKPQVAAARSVGKPLVIGEYSSVSCSGKENVTDTYGQALWLADSILYSASINITRMYMHQGATLVLQSGTQANSPGFSWYDLWYPVDSDRYGTARAGPSFVAYLLITEAVGSSGHSQLALVATPANPQLAMYAIWDKGKLSRIAILNLANRYVSTSADDAENLAVTVDISKYVSGSKVSKVQVKRMTAPGIDSKDSDTATWAGQSYTNGTANGKEVVEGLNRGQVKVGGSEGVLVILP</sequence>
<evidence type="ECO:0000313" key="4">
    <source>
        <dbReference type="Proteomes" id="UP000298327"/>
    </source>
</evidence>
<feature type="domain" description="Beta-glucuronidase C-terminal" evidence="2">
    <location>
        <begin position="415"/>
        <end position="517"/>
    </location>
</feature>
<feature type="signal peptide" evidence="1">
    <location>
        <begin position="1"/>
        <end position="18"/>
    </location>
</feature>
<dbReference type="PANTHER" id="PTHR36183">
    <property type="entry name" value="BETA-GLUCURONIDASE"/>
    <property type="match status" value="1"/>
</dbReference>
<dbReference type="InterPro" id="IPR017853">
    <property type="entry name" value="GH"/>
</dbReference>
<protein>
    <recommendedName>
        <fullName evidence="2">Beta-glucuronidase C-terminal domain-containing protein</fullName>
    </recommendedName>
</protein>
<proteinExistence type="predicted"/>
<dbReference type="Gene3D" id="3.20.20.80">
    <property type="entry name" value="Glycosidases"/>
    <property type="match status" value="1"/>
</dbReference>
<gene>
    <name evidence="3" type="ORF">EVG20_g1847</name>
</gene>